<dbReference type="Pfam" id="PF00005">
    <property type="entry name" value="ABC_tran"/>
    <property type="match status" value="1"/>
</dbReference>
<comment type="similarity">
    <text evidence="4">Belongs to the ABC transporter superfamily. Macrolide exporter (TC 3.A.1.122) family.</text>
</comment>
<dbReference type="InterPro" id="IPR003439">
    <property type="entry name" value="ABC_transporter-like_ATP-bd"/>
</dbReference>
<evidence type="ECO:0000256" key="3">
    <source>
        <dbReference type="ARBA" id="ARBA00022840"/>
    </source>
</evidence>
<gene>
    <name evidence="6" type="ORF">ENJ10_00205</name>
</gene>
<dbReference type="InterPro" id="IPR015854">
    <property type="entry name" value="ABC_transpr_LolD-like"/>
</dbReference>
<dbReference type="AlphaFoldDB" id="A0A7V1LJC4"/>
<dbReference type="GO" id="GO:0098796">
    <property type="term" value="C:membrane protein complex"/>
    <property type="evidence" value="ECO:0007669"/>
    <property type="project" value="UniProtKB-ARBA"/>
</dbReference>
<keyword evidence="2" id="KW-0547">Nucleotide-binding</keyword>
<protein>
    <submittedName>
        <fullName evidence="6">ABC transporter ATP-binding protein</fullName>
    </submittedName>
</protein>
<dbReference type="PROSITE" id="PS50893">
    <property type="entry name" value="ABC_TRANSPORTER_2"/>
    <property type="match status" value="1"/>
</dbReference>
<evidence type="ECO:0000256" key="2">
    <source>
        <dbReference type="ARBA" id="ARBA00022741"/>
    </source>
</evidence>
<evidence type="ECO:0000259" key="5">
    <source>
        <dbReference type="PROSITE" id="PS50893"/>
    </source>
</evidence>
<name>A0A7V1LJC4_CALAY</name>
<dbReference type="CDD" id="cd03255">
    <property type="entry name" value="ABC_MJ0796_LolCDE_FtsE"/>
    <property type="match status" value="1"/>
</dbReference>
<keyword evidence="1" id="KW-0813">Transport</keyword>
<sequence>MSLIQIMNLVKNYHSGGETVRAVDGVSLGIDIGEFVAITGTSGSGKSTLLTMLGGLNEPASGSIMVDGIDIYSLSVEQRADFRKEYIGFVFQAFHLLPYLNVLENVMIPLAISTLGAGEKKEKAQSLLDKVGLSNKALRLPNELSGGEQERVAIARALVNDPPIILADEPTGNLDSATSRVVMELFTRLNNEGQTVVMVTHDEQNLQYASRHVNLKDGRVFGSHEAVAG</sequence>
<dbReference type="PANTHER" id="PTHR24220:SF86">
    <property type="entry name" value="ABC TRANSPORTER ABCH.1"/>
    <property type="match status" value="1"/>
</dbReference>
<dbReference type="PANTHER" id="PTHR24220">
    <property type="entry name" value="IMPORT ATP-BINDING PROTEIN"/>
    <property type="match status" value="1"/>
</dbReference>
<dbReference type="FunFam" id="3.40.50.300:FF:000032">
    <property type="entry name" value="Export ABC transporter ATP-binding protein"/>
    <property type="match status" value="1"/>
</dbReference>
<evidence type="ECO:0000256" key="4">
    <source>
        <dbReference type="ARBA" id="ARBA00038388"/>
    </source>
</evidence>
<organism evidence="6">
    <name type="scientific">Caldithrix abyssi</name>
    <dbReference type="NCBI Taxonomy" id="187145"/>
    <lineage>
        <taxon>Bacteria</taxon>
        <taxon>Pseudomonadati</taxon>
        <taxon>Calditrichota</taxon>
        <taxon>Calditrichia</taxon>
        <taxon>Calditrichales</taxon>
        <taxon>Calditrichaceae</taxon>
        <taxon>Caldithrix</taxon>
    </lineage>
</organism>
<feature type="domain" description="ABC transporter" evidence="5">
    <location>
        <begin position="4"/>
        <end position="229"/>
    </location>
</feature>
<dbReference type="GO" id="GO:0016887">
    <property type="term" value="F:ATP hydrolysis activity"/>
    <property type="evidence" value="ECO:0007669"/>
    <property type="project" value="InterPro"/>
</dbReference>
<dbReference type="GO" id="GO:0022857">
    <property type="term" value="F:transmembrane transporter activity"/>
    <property type="evidence" value="ECO:0007669"/>
    <property type="project" value="UniProtKB-ARBA"/>
</dbReference>
<dbReference type="Gene3D" id="3.40.50.300">
    <property type="entry name" value="P-loop containing nucleotide triphosphate hydrolases"/>
    <property type="match status" value="1"/>
</dbReference>
<dbReference type="InterPro" id="IPR027417">
    <property type="entry name" value="P-loop_NTPase"/>
</dbReference>
<keyword evidence="3 6" id="KW-0067">ATP-binding</keyword>
<reference evidence="6" key="1">
    <citation type="journal article" date="2020" name="mSystems">
        <title>Genome- and Community-Level Interaction Insights into Carbon Utilization and Element Cycling Functions of Hydrothermarchaeota in Hydrothermal Sediment.</title>
        <authorList>
            <person name="Zhou Z."/>
            <person name="Liu Y."/>
            <person name="Xu W."/>
            <person name="Pan J."/>
            <person name="Luo Z.H."/>
            <person name="Li M."/>
        </authorList>
    </citation>
    <scope>NUCLEOTIDE SEQUENCE [LARGE SCALE GENOMIC DNA]</scope>
    <source>
        <strain evidence="6">HyVt-456</strain>
    </source>
</reference>
<dbReference type="SMART" id="SM00382">
    <property type="entry name" value="AAA"/>
    <property type="match status" value="1"/>
</dbReference>
<dbReference type="InterPro" id="IPR003593">
    <property type="entry name" value="AAA+_ATPase"/>
</dbReference>
<dbReference type="Proteomes" id="UP000886005">
    <property type="component" value="Unassembled WGS sequence"/>
</dbReference>
<dbReference type="EMBL" id="DRLD01000004">
    <property type="protein sequence ID" value="HED09083.1"/>
    <property type="molecule type" value="Genomic_DNA"/>
</dbReference>
<evidence type="ECO:0000313" key="6">
    <source>
        <dbReference type="EMBL" id="HED09083.1"/>
    </source>
</evidence>
<evidence type="ECO:0000256" key="1">
    <source>
        <dbReference type="ARBA" id="ARBA00022448"/>
    </source>
</evidence>
<dbReference type="InterPro" id="IPR017911">
    <property type="entry name" value="MacB-like_ATP-bd"/>
</dbReference>
<dbReference type="GO" id="GO:0005524">
    <property type="term" value="F:ATP binding"/>
    <property type="evidence" value="ECO:0007669"/>
    <property type="project" value="UniProtKB-KW"/>
</dbReference>
<comment type="caution">
    <text evidence="6">The sequence shown here is derived from an EMBL/GenBank/DDBJ whole genome shotgun (WGS) entry which is preliminary data.</text>
</comment>
<dbReference type="GO" id="GO:0005886">
    <property type="term" value="C:plasma membrane"/>
    <property type="evidence" value="ECO:0007669"/>
    <property type="project" value="TreeGrafter"/>
</dbReference>
<proteinExistence type="inferred from homology"/>
<accession>A0A7V1LJC4</accession>
<dbReference type="SUPFAM" id="SSF52540">
    <property type="entry name" value="P-loop containing nucleoside triphosphate hydrolases"/>
    <property type="match status" value="1"/>
</dbReference>